<dbReference type="GO" id="GO:0015771">
    <property type="term" value="P:trehalose transport"/>
    <property type="evidence" value="ECO:0007669"/>
    <property type="project" value="TreeGrafter"/>
</dbReference>
<dbReference type="Pfam" id="PF00367">
    <property type="entry name" value="PTS_EIIB"/>
    <property type="match status" value="1"/>
</dbReference>
<dbReference type="GO" id="GO:0005886">
    <property type="term" value="C:plasma membrane"/>
    <property type="evidence" value="ECO:0007669"/>
    <property type="project" value="UniProtKB-SubCell"/>
</dbReference>
<dbReference type="Pfam" id="PF02378">
    <property type="entry name" value="PTS_EIIC"/>
    <property type="match status" value="1"/>
</dbReference>
<feature type="transmembrane region" description="Helical" evidence="17">
    <location>
        <begin position="254"/>
        <end position="278"/>
    </location>
</feature>
<feature type="transmembrane region" description="Helical" evidence="17">
    <location>
        <begin position="152"/>
        <end position="172"/>
    </location>
</feature>
<keyword evidence="6" id="KW-0598">Phosphotransferase system</keyword>
<dbReference type="KEGG" id="sfer:NCTC12278_01624"/>
<keyword evidence="9 17" id="KW-1133">Transmembrane helix</keyword>
<keyword evidence="2" id="KW-0813">Transport</keyword>
<dbReference type="GO" id="GO:0090589">
    <property type="term" value="F:protein-phosphocysteine-trehalose phosphotransferase system transporter activity"/>
    <property type="evidence" value="ECO:0007669"/>
    <property type="project" value="TreeGrafter"/>
</dbReference>
<evidence type="ECO:0000256" key="3">
    <source>
        <dbReference type="ARBA" id="ARBA00022475"/>
    </source>
</evidence>
<dbReference type="InterPro" id="IPR001127">
    <property type="entry name" value="PTS_EIIA_1_perm"/>
</dbReference>
<evidence type="ECO:0000256" key="2">
    <source>
        <dbReference type="ARBA" id="ARBA00022448"/>
    </source>
</evidence>
<feature type="active site" description="Phosphocysteine intermediate; for EIIB activity" evidence="16">
    <location>
        <position position="26"/>
    </location>
</feature>
<evidence type="ECO:0000256" key="1">
    <source>
        <dbReference type="ARBA" id="ARBA00004651"/>
    </source>
</evidence>
<evidence type="ECO:0000313" key="22">
    <source>
        <dbReference type="Proteomes" id="UP000249495"/>
    </source>
</evidence>
<dbReference type="GO" id="GO:0009401">
    <property type="term" value="P:phosphoenolpyruvate-dependent sugar phosphotransferase system"/>
    <property type="evidence" value="ECO:0007669"/>
    <property type="project" value="UniProtKB-KW"/>
</dbReference>
<dbReference type="PROSITE" id="PS00371">
    <property type="entry name" value="PTS_EIIA_TYPE_1_HIS"/>
    <property type="match status" value="1"/>
</dbReference>
<keyword evidence="8" id="KW-0418">Kinase</keyword>
<evidence type="ECO:0000256" key="4">
    <source>
        <dbReference type="ARBA" id="ARBA00022597"/>
    </source>
</evidence>
<keyword evidence="10 17" id="KW-0472">Membrane</keyword>
<feature type="transmembrane region" description="Helical" evidence="17">
    <location>
        <begin position="211"/>
        <end position="233"/>
    </location>
</feature>
<evidence type="ECO:0000259" key="19">
    <source>
        <dbReference type="PROSITE" id="PS51098"/>
    </source>
</evidence>
<evidence type="ECO:0000256" key="14">
    <source>
        <dbReference type="ARBA" id="ARBA00074554"/>
    </source>
</evidence>
<evidence type="ECO:0000256" key="5">
    <source>
        <dbReference type="ARBA" id="ARBA00022679"/>
    </source>
</evidence>
<keyword evidence="7 17" id="KW-0812">Transmembrane</keyword>
<feature type="domain" description="PTS EIIA type-1" evidence="18">
    <location>
        <begin position="502"/>
        <end position="606"/>
    </location>
</feature>
<evidence type="ECO:0000256" key="16">
    <source>
        <dbReference type="PROSITE-ProRule" id="PRU00421"/>
    </source>
</evidence>
<dbReference type="SUPFAM" id="SSF51261">
    <property type="entry name" value="Duplicated hybrid motif"/>
    <property type="match status" value="1"/>
</dbReference>
<dbReference type="InterPro" id="IPR050558">
    <property type="entry name" value="PTS_Sugar-Specific_Components"/>
</dbReference>
<feature type="transmembrane region" description="Helical" evidence="17">
    <location>
        <begin position="436"/>
        <end position="456"/>
    </location>
</feature>
<gene>
    <name evidence="21" type="primary">scrA</name>
    <name evidence="21" type="ORF">NCTC12278_01624</name>
</gene>
<comment type="catalytic activity">
    <reaction evidence="13">
        <text>N(pros)-phospho-L-histidyl-[protein](out) + sucrose = sucrose 6(G)-phosphate(in) + L-histidyl-[protein]</text>
        <dbReference type="Rhea" id="RHEA:49236"/>
        <dbReference type="Rhea" id="RHEA-COMP:9745"/>
        <dbReference type="Rhea" id="RHEA-COMP:9746"/>
        <dbReference type="ChEBI" id="CHEBI:17992"/>
        <dbReference type="ChEBI" id="CHEBI:29979"/>
        <dbReference type="ChEBI" id="CHEBI:64837"/>
        <dbReference type="ChEBI" id="CHEBI:91002"/>
        <dbReference type="EC" id="2.7.1.211"/>
    </reaction>
</comment>
<dbReference type="PROSITE" id="PS01035">
    <property type="entry name" value="PTS_EIIB_TYPE_1_CYS"/>
    <property type="match status" value="1"/>
</dbReference>
<dbReference type="EMBL" id="LS483343">
    <property type="protein sequence ID" value="SQF41028.1"/>
    <property type="molecule type" value="Genomic_DNA"/>
</dbReference>
<dbReference type="InterPro" id="IPR010973">
    <property type="entry name" value="PTS_IIBC_sucr"/>
</dbReference>
<dbReference type="CDD" id="cd00210">
    <property type="entry name" value="PTS_IIA_glc"/>
    <property type="match status" value="1"/>
</dbReference>
<dbReference type="InterPro" id="IPR018113">
    <property type="entry name" value="PTrfase_EIIB_Cys"/>
</dbReference>
<dbReference type="NCBIfam" id="TIGR01996">
    <property type="entry name" value="PTS-II-BC-sucr"/>
    <property type="match status" value="1"/>
</dbReference>
<feature type="transmembrane region" description="Helical" evidence="17">
    <location>
        <begin position="290"/>
        <end position="312"/>
    </location>
</feature>
<dbReference type="Proteomes" id="UP000249495">
    <property type="component" value="Chromosome 1"/>
</dbReference>
<dbReference type="PROSITE" id="PS51093">
    <property type="entry name" value="PTS_EIIA_TYPE_1"/>
    <property type="match status" value="1"/>
</dbReference>
<evidence type="ECO:0000256" key="13">
    <source>
        <dbReference type="ARBA" id="ARBA00048931"/>
    </source>
</evidence>
<dbReference type="InterPro" id="IPR036878">
    <property type="entry name" value="Glu_permease_IIB"/>
</dbReference>
<evidence type="ECO:0000256" key="10">
    <source>
        <dbReference type="ARBA" id="ARBA00023136"/>
    </source>
</evidence>
<keyword evidence="4" id="KW-0762">Sugar transport</keyword>
<organism evidence="21 22">
    <name type="scientific">Streptococcus ferus</name>
    <dbReference type="NCBI Taxonomy" id="1345"/>
    <lineage>
        <taxon>Bacteria</taxon>
        <taxon>Bacillati</taxon>
        <taxon>Bacillota</taxon>
        <taxon>Bacilli</taxon>
        <taxon>Lactobacillales</taxon>
        <taxon>Streptococcaceae</taxon>
        <taxon>Streptococcus</taxon>
    </lineage>
</organism>
<evidence type="ECO:0000256" key="8">
    <source>
        <dbReference type="ARBA" id="ARBA00022777"/>
    </source>
</evidence>
<keyword evidence="22" id="KW-1185">Reference proteome</keyword>
<feature type="transmembrane region" description="Helical" evidence="17">
    <location>
        <begin position="184"/>
        <end position="205"/>
    </location>
</feature>
<evidence type="ECO:0000256" key="17">
    <source>
        <dbReference type="SAM" id="Phobius"/>
    </source>
</evidence>
<dbReference type="Pfam" id="PF00358">
    <property type="entry name" value="PTS_EIIA_1"/>
    <property type="match status" value="1"/>
</dbReference>
<evidence type="ECO:0000259" key="18">
    <source>
        <dbReference type="PROSITE" id="PS51093"/>
    </source>
</evidence>
<dbReference type="InterPro" id="IPR003352">
    <property type="entry name" value="PTS_EIIC"/>
</dbReference>
<dbReference type="InterPro" id="IPR011055">
    <property type="entry name" value="Dup_hybrid_motif"/>
</dbReference>
<proteinExistence type="predicted"/>
<accession>A0A2X3VNN5</accession>
<feature type="domain" description="PTS EIIC type-1" evidence="20">
    <location>
        <begin position="119"/>
        <end position="470"/>
    </location>
</feature>
<keyword evidence="5 21" id="KW-0808">Transferase</keyword>
<dbReference type="NCBIfam" id="TIGR00830">
    <property type="entry name" value="PTBA"/>
    <property type="match status" value="1"/>
</dbReference>
<dbReference type="OrthoDB" id="9769191at2"/>
<sequence length="632" mass="66572">MDNKQIAKEVIEALGGRDNVRSVAHCATRLRVMVVDEAKIDKERAENIDKVKGAFFNSGQYQIIFGTGTVNKIYDEVVDLGLPTSSTGEQKQEAAAQGNWFQRMSRTFGDVFVPIIPVLVATGLFMGLRGLLTNDTFLGFFGASSKDINANFILYTQVLTDTAFAFLPALIAWSSFKVFGGNPVLGIVLGLMMVNPALPNAYAVASGDAKALTFFGFIPVVGYQGTVLPAFFVGMIGARLENWLHKRVPEALDLLITPFLTFLVMSILGLFAIGPVFHSVETVVLAATEWILALPFGIAGIIIGGLQQVIVVTGVHHIFNFLETQLLAETKANPFNPLLSAATAGQVGAVLAVAVKTKSAKLKALAYPSALSAALGITEPAIFGVNLRYGKPFVMGLVGGSAGGFIAALVGLKATGMSVTVLPGLLLFLNSQMPMYIVSITVACAIAFALTYYFGYADKEEDVSAKKPEAPAAAPVAETETKSEVIASPLDGEAVELSKVNDPVFSSEAMGKGIAVKPSGNTVYSPVNGTVQIAFETGHAYGLKSDNGAEVLIHVGIDTVSMNGTGFDQKVAANQTVKVGDVLGTFDSAKIAEAGLDDTTMVIITNTADYSEVKPLAAGQLAHGADLLELNK</sequence>
<evidence type="ECO:0000256" key="7">
    <source>
        <dbReference type="ARBA" id="ARBA00022692"/>
    </source>
</evidence>
<dbReference type="InterPro" id="IPR013013">
    <property type="entry name" value="PTS_EIIC_1"/>
</dbReference>
<comment type="subcellular location">
    <subcellularLocation>
        <location evidence="1">Cell membrane</location>
        <topology evidence="1">Multi-pass membrane protein</topology>
    </subcellularLocation>
</comment>
<name>A0A2X3VNN5_9STRE</name>
<dbReference type="GO" id="GO:0016301">
    <property type="term" value="F:kinase activity"/>
    <property type="evidence" value="ECO:0007669"/>
    <property type="project" value="UniProtKB-KW"/>
</dbReference>
<dbReference type="EC" id="2.7.1.211" evidence="11"/>
<dbReference type="PROSITE" id="PS51098">
    <property type="entry name" value="PTS_EIIB_TYPE_1"/>
    <property type="match status" value="1"/>
</dbReference>
<evidence type="ECO:0000256" key="15">
    <source>
        <dbReference type="ARBA" id="ARBA00081008"/>
    </source>
</evidence>
<evidence type="ECO:0000256" key="6">
    <source>
        <dbReference type="ARBA" id="ARBA00022683"/>
    </source>
</evidence>
<feature type="domain" description="PTS EIIB type-1" evidence="19">
    <location>
        <begin position="4"/>
        <end position="87"/>
    </location>
</feature>
<evidence type="ECO:0000256" key="11">
    <source>
        <dbReference type="ARBA" id="ARBA00044053"/>
    </source>
</evidence>
<dbReference type="STRING" id="1123303.GCA_000372425_01379"/>
<comment type="function">
    <text evidence="12">The phosphoenolpyruvate-dependent sugar phosphotransferase system (sugar PTS), a major carbohydrate active transport system, catalyzes the phosphorylation of incoming sugar substrates concomitantly with their translocation across the cell membrane. This system is involved in sucrose transport.</text>
</comment>
<dbReference type="CDD" id="cd00212">
    <property type="entry name" value="PTS_IIB_glc"/>
    <property type="match status" value="1"/>
</dbReference>
<evidence type="ECO:0000313" key="21">
    <source>
        <dbReference type="EMBL" id="SQF41028.1"/>
    </source>
</evidence>
<dbReference type="PANTHER" id="PTHR30175:SF7">
    <property type="entry name" value="NEGATIVE REGULATOR OF SACY ACTIVITY"/>
    <property type="match status" value="1"/>
</dbReference>
<evidence type="ECO:0000256" key="12">
    <source>
        <dbReference type="ARBA" id="ARBA00045139"/>
    </source>
</evidence>
<dbReference type="PROSITE" id="PS51103">
    <property type="entry name" value="PTS_EIIC_TYPE_1"/>
    <property type="match status" value="1"/>
</dbReference>
<dbReference type="AlphaFoldDB" id="A0A2X3VNN5"/>
<feature type="transmembrane region" description="Helical" evidence="17">
    <location>
        <begin position="111"/>
        <end position="132"/>
    </location>
</feature>
<dbReference type="RefSeq" id="WP_018030701.1">
    <property type="nucleotide sequence ID" value="NZ_LS483343.1"/>
</dbReference>
<evidence type="ECO:0000259" key="20">
    <source>
        <dbReference type="PROSITE" id="PS51103"/>
    </source>
</evidence>
<dbReference type="FunFam" id="3.30.1360.60:FF:000001">
    <property type="entry name" value="PTS system glucose-specific IIBC component PtsG"/>
    <property type="match status" value="1"/>
</dbReference>
<evidence type="ECO:0000256" key="9">
    <source>
        <dbReference type="ARBA" id="ARBA00022989"/>
    </source>
</evidence>
<dbReference type="FunFam" id="2.70.70.10:FF:000001">
    <property type="entry name" value="PTS system glucose-specific IIA component"/>
    <property type="match status" value="1"/>
</dbReference>
<dbReference type="SUPFAM" id="SSF55604">
    <property type="entry name" value="Glucose permease domain IIB"/>
    <property type="match status" value="1"/>
</dbReference>
<feature type="transmembrane region" description="Helical" evidence="17">
    <location>
        <begin position="365"/>
        <end position="385"/>
    </location>
</feature>
<keyword evidence="3" id="KW-1003">Cell membrane</keyword>
<protein>
    <recommendedName>
        <fullName evidence="14">PTS system sucrose-specific EIIBCA component</fullName>
        <ecNumber evidence="11">2.7.1.211</ecNumber>
    </recommendedName>
    <alternativeName>
        <fullName evidence="15">EIIBCA-Scr</fullName>
    </alternativeName>
</protein>
<dbReference type="GO" id="GO:0022878">
    <property type="term" value="F:protein-N(PI)-phosphohistidine-sucrose phosphotransferase system transporter activity"/>
    <property type="evidence" value="ECO:0007669"/>
    <property type="project" value="RHEA"/>
</dbReference>
<dbReference type="Gene3D" id="3.30.1360.60">
    <property type="entry name" value="Glucose permease domain IIB"/>
    <property type="match status" value="1"/>
</dbReference>
<dbReference type="InterPro" id="IPR001996">
    <property type="entry name" value="PTS_IIB_1"/>
</dbReference>
<dbReference type="PANTHER" id="PTHR30175">
    <property type="entry name" value="PHOSPHOTRANSFERASE SYSTEM TRANSPORT PROTEIN"/>
    <property type="match status" value="1"/>
</dbReference>
<dbReference type="Gene3D" id="2.70.70.10">
    <property type="entry name" value="Glucose Permease (Domain IIA)"/>
    <property type="match status" value="1"/>
</dbReference>
<reference evidence="21 22" key="1">
    <citation type="submission" date="2018-06" db="EMBL/GenBank/DDBJ databases">
        <authorList>
            <consortium name="Pathogen Informatics"/>
            <person name="Doyle S."/>
        </authorList>
    </citation>
    <scope>NUCLEOTIDE SEQUENCE [LARGE SCALE GENOMIC DNA]</scope>
    <source>
        <strain evidence="21 22">NCTC12278</strain>
    </source>
</reference>